<reference evidence="3" key="1">
    <citation type="submission" date="2020-01" db="EMBL/GenBank/DDBJ databases">
        <authorList>
            <person name="Rat A."/>
        </authorList>
    </citation>
    <scope>NUCLEOTIDE SEQUENCE</scope>
    <source>
        <strain evidence="3">LMG 28251</strain>
    </source>
</reference>
<organism evidence="3 4">
    <name type="scientific">Plastoroseomonas arctica</name>
    <dbReference type="NCBI Taxonomy" id="1509237"/>
    <lineage>
        <taxon>Bacteria</taxon>
        <taxon>Pseudomonadati</taxon>
        <taxon>Pseudomonadota</taxon>
        <taxon>Alphaproteobacteria</taxon>
        <taxon>Acetobacterales</taxon>
        <taxon>Acetobacteraceae</taxon>
        <taxon>Plastoroseomonas</taxon>
    </lineage>
</organism>
<name>A0AAF1K606_9PROT</name>
<evidence type="ECO:0000313" key="4">
    <source>
        <dbReference type="Proteomes" id="UP001196068"/>
    </source>
</evidence>
<gene>
    <name evidence="3" type="ORF">GXW79_16335</name>
</gene>
<evidence type="ECO:0000259" key="2">
    <source>
        <dbReference type="Pfam" id="PF14080"/>
    </source>
</evidence>
<dbReference type="EMBL" id="JAAEDH010000020">
    <property type="protein sequence ID" value="MBR0656649.1"/>
    <property type="molecule type" value="Genomic_DNA"/>
</dbReference>
<feature type="domain" description="DUF4261" evidence="2">
    <location>
        <begin position="202"/>
        <end position="272"/>
    </location>
</feature>
<feature type="region of interest" description="Disordered" evidence="1">
    <location>
        <begin position="280"/>
        <end position="331"/>
    </location>
</feature>
<dbReference type="AlphaFoldDB" id="A0AAF1K606"/>
<dbReference type="Pfam" id="PF14080">
    <property type="entry name" value="DUF4261"/>
    <property type="match status" value="1"/>
</dbReference>
<reference evidence="3" key="2">
    <citation type="journal article" date="2021" name="Syst. Appl. Microbiol.">
        <title>Roseomonas hellenica sp. nov., isolated from roots of wild-growing Alkanna tinctoria.</title>
        <authorList>
            <person name="Rat A."/>
            <person name="Naranjo H.D."/>
            <person name="Lebbe L."/>
            <person name="Cnockaert M."/>
            <person name="Krigas N."/>
            <person name="Grigoriadou K."/>
            <person name="Maloupa E."/>
            <person name="Willems A."/>
        </authorList>
    </citation>
    <scope>NUCLEOTIDE SEQUENCE</scope>
    <source>
        <strain evidence="3">LMG 28251</strain>
    </source>
</reference>
<evidence type="ECO:0000256" key="1">
    <source>
        <dbReference type="SAM" id="MobiDB-lite"/>
    </source>
</evidence>
<dbReference type="InterPro" id="IPR025357">
    <property type="entry name" value="DUF4261"/>
</dbReference>
<proteinExistence type="predicted"/>
<keyword evidence="4" id="KW-1185">Reference proteome</keyword>
<protein>
    <submittedName>
        <fullName evidence="3">DUF4261 domain-containing protein</fullName>
    </submittedName>
</protein>
<sequence length="331" mass="35959">MPDASPERIAMAERLLAYVVTREPPPLLRPEPLIDRLREMMAPLGVEVGLRPVNLSPARALGEGFTLSIDNTAIMVLFARTRLPAEAYEPGLRLNRVWPDAQPAMAAGQGHVVLATIDEVITHGQALNGSGYLSFIAAALIEMIPSIGVMWTNGEALSEAQAFHAGALRLLERKIPALNWLGFWFLSAPPDAIGQPQMMMMTSGMRPFIGREVEWMPSSQPRTAVLDRLIGTCLYLIENGPVIKDGETLGKTHAERVRVRYAAQGQRSGVPVLQLGEETALAPPPGFEGSPWGASTQARPPSPWDQARTAPDLPPSWSEGAAPRAFGRKRD</sequence>
<accession>A0AAF1K606</accession>
<evidence type="ECO:0000313" key="3">
    <source>
        <dbReference type="EMBL" id="MBR0656649.1"/>
    </source>
</evidence>
<dbReference type="RefSeq" id="WP_211875511.1">
    <property type="nucleotide sequence ID" value="NZ_JAAEDH010000020.1"/>
</dbReference>
<dbReference type="Proteomes" id="UP001196068">
    <property type="component" value="Unassembled WGS sequence"/>
</dbReference>
<comment type="caution">
    <text evidence="3">The sequence shown here is derived from an EMBL/GenBank/DDBJ whole genome shotgun (WGS) entry which is preliminary data.</text>
</comment>